<evidence type="ECO:0000313" key="1">
    <source>
        <dbReference type="EMBL" id="GAI23100.1"/>
    </source>
</evidence>
<reference evidence="1" key="1">
    <citation type="journal article" date="2014" name="Front. Microbiol.">
        <title>High frequency of phylogenetically diverse reductive dehalogenase-homologous genes in deep subseafloor sedimentary metagenomes.</title>
        <authorList>
            <person name="Kawai M."/>
            <person name="Futagami T."/>
            <person name="Toyoda A."/>
            <person name="Takaki Y."/>
            <person name="Nishi S."/>
            <person name="Hori S."/>
            <person name="Arai W."/>
            <person name="Tsubouchi T."/>
            <person name="Morono Y."/>
            <person name="Uchiyama I."/>
            <person name="Ito T."/>
            <person name="Fujiyama A."/>
            <person name="Inagaki F."/>
            <person name="Takami H."/>
        </authorList>
    </citation>
    <scope>NUCLEOTIDE SEQUENCE</scope>
    <source>
        <strain evidence="1">Expedition CK06-06</strain>
    </source>
</reference>
<dbReference type="EMBL" id="BARV01018741">
    <property type="protein sequence ID" value="GAI23100.1"/>
    <property type="molecule type" value="Genomic_DNA"/>
</dbReference>
<accession>X1N8D2</accession>
<dbReference type="AlphaFoldDB" id="X1N8D2"/>
<comment type="caution">
    <text evidence="1">The sequence shown here is derived from an EMBL/GenBank/DDBJ whole genome shotgun (WGS) entry which is preliminary data.</text>
</comment>
<protein>
    <submittedName>
        <fullName evidence="1">Uncharacterized protein</fullName>
    </submittedName>
</protein>
<name>X1N8D2_9ZZZZ</name>
<feature type="non-terminal residue" evidence="1">
    <location>
        <position position="50"/>
    </location>
</feature>
<proteinExistence type="predicted"/>
<organism evidence="1">
    <name type="scientific">marine sediment metagenome</name>
    <dbReference type="NCBI Taxonomy" id="412755"/>
    <lineage>
        <taxon>unclassified sequences</taxon>
        <taxon>metagenomes</taxon>
        <taxon>ecological metagenomes</taxon>
    </lineage>
</organism>
<gene>
    <name evidence="1" type="ORF">S06H3_31628</name>
</gene>
<sequence>MLCQLQTFEQCLSEEVLGQAFFFLDGHPRSLESLDRKLRLVFWLLGLLCI</sequence>